<comment type="caution">
    <text evidence="1">The sequence shown here is derived from an EMBL/GenBank/DDBJ whole genome shotgun (WGS) entry which is preliminary data.</text>
</comment>
<dbReference type="GO" id="GO:0005506">
    <property type="term" value="F:iron ion binding"/>
    <property type="evidence" value="ECO:0007669"/>
    <property type="project" value="UniProtKB-ARBA"/>
</dbReference>
<evidence type="ECO:0000313" key="2">
    <source>
        <dbReference type="Proteomes" id="UP000287171"/>
    </source>
</evidence>
<dbReference type="InterPro" id="IPR008775">
    <property type="entry name" value="Phytyl_CoA_dOase-like"/>
</dbReference>
<dbReference type="PANTHER" id="PTHR20883:SF48">
    <property type="entry name" value="ECTOINE DIOXYGENASE"/>
    <property type="match status" value="1"/>
</dbReference>
<sequence>MSDHQPVTRMMKVMEELGVTSTTLSNEEKRLLDEQGYVLFPNLIDDVWLKQLRAKYEELMAKEGQSAGMEVHQEKGTRRLSDLVNKGEVFDGIYTHPKLLAAVFHIIGREFKLYSLNGRDAIPGEGHQSLHADWGRLEEGEPFHVVNSLWMLDDFTSENGATRVVPGTHRLFKSPEETMSHPADEHPEQVLALAPAGTVLVFNAHLWHGGTRNVTQNTRRALHCCFSAREFSQQLNQREYLRLETFRRISPAARYLLDVE</sequence>
<dbReference type="Proteomes" id="UP000287171">
    <property type="component" value="Unassembled WGS sequence"/>
</dbReference>
<keyword evidence="2" id="KW-1185">Reference proteome</keyword>
<dbReference type="EMBL" id="BIFT01000001">
    <property type="protein sequence ID" value="GCE25160.1"/>
    <property type="molecule type" value="Genomic_DNA"/>
</dbReference>
<dbReference type="GO" id="GO:0016706">
    <property type="term" value="F:2-oxoglutarate-dependent dioxygenase activity"/>
    <property type="evidence" value="ECO:0007669"/>
    <property type="project" value="UniProtKB-ARBA"/>
</dbReference>
<evidence type="ECO:0000313" key="1">
    <source>
        <dbReference type="EMBL" id="GCE25160.1"/>
    </source>
</evidence>
<name>A0A402B1B8_9CHLR</name>
<proteinExistence type="predicted"/>
<dbReference type="RefSeq" id="WP_218027410.1">
    <property type="nucleotide sequence ID" value="NZ_BIFT01000001.1"/>
</dbReference>
<accession>A0A402B1B8</accession>
<dbReference type="AlphaFoldDB" id="A0A402B1B8"/>
<evidence type="ECO:0008006" key="3">
    <source>
        <dbReference type="Google" id="ProtNLM"/>
    </source>
</evidence>
<dbReference type="PANTHER" id="PTHR20883">
    <property type="entry name" value="PHYTANOYL-COA DIOXYGENASE DOMAIN CONTAINING 1"/>
    <property type="match status" value="1"/>
</dbReference>
<dbReference type="SUPFAM" id="SSF51197">
    <property type="entry name" value="Clavaminate synthase-like"/>
    <property type="match status" value="1"/>
</dbReference>
<gene>
    <name evidence="1" type="ORF">KDA_06440</name>
</gene>
<reference evidence="2" key="1">
    <citation type="submission" date="2018-12" db="EMBL/GenBank/DDBJ databases">
        <title>Tengunoibacter tsumagoiensis gen. nov., sp. nov., Dictyobacter kobayashii sp. nov., D. alpinus sp. nov., and D. joshuensis sp. nov. and description of Dictyobacteraceae fam. nov. within the order Ktedonobacterales isolated from Tengu-no-mugimeshi.</title>
        <authorList>
            <person name="Wang C.M."/>
            <person name="Zheng Y."/>
            <person name="Sakai Y."/>
            <person name="Toyoda A."/>
            <person name="Minakuchi Y."/>
            <person name="Abe K."/>
            <person name="Yokota A."/>
            <person name="Yabe S."/>
        </authorList>
    </citation>
    <scope>NUCLEOTIDE SEQUENCE [LARGE SCALE GENOMIC DNA]</scope>
    <source>
        <strain evidence="2">Uno16</strain>
    </source>
</reference>
<dbReference type="Gene3D" id="2.60.120.620">
    <property type="entry name" value="q2cbj1_9rhob like domain"/>
    <property type="match status" value="1"/>
</dbReference>
<dbReference type="Pfam" id="PF05721">
    <property type="entry name" value="PhyH"/>
    <property type="match status" value="1"/>
</dbReference>
<organism evidence="1 2">
    <name type="scientific">Dictyobacter alpinus</name>
    <dbReference type="NCBI Taxonomy" id="2014873"/>
    <lineage>
        <taxon>Bacteria</taxon>
        <taxon>Bacillati</taxon>
        <taxon>Chloroflexota</taxon>
        <taxon>Ktedonobacteria</taxon>
        <taxon>Ktedonobacterales</taxon>
        <taxon>Dictyobacteraceae</taxon>
        <taxon>Dictyobacter</taxon>
    </lineage>
</organism>
<protein>
    <recommendedName>
        <fullName evidence="3">Phytanoyl-CoA dioxygenase</fullName>
    </recommendedName>
</protein>